<organism evidence="1 2">
    <name type="scientific">Citrobacter braakii</name>
    <dbReference type="NCBI Taxonomy" id="57706"/>
    <lineage>
        <taxon>Bacteria</taxon>
        <taxon>Pseudomonadati</taxon>
        <taxon>Pseudomonadota</taxon>
        <taxon>Gammaproteobacteria</taxon>
        <taxon>Enterobacterales</taxon>
        <taxon>Enterobacteriaceae</taxon>
        <taxon>Citrobacter</taxon>
        <taxon>Citrobacter freundii complex</taxon>
    </lineage>
</organism>
<dbReference type="SUPFAM" id="SSF50494">
    <property type="entry name" value="Trypsin-like serine proteases"/>
    <property type="match status" value="1"/>
</dbReference>
<gene>
    <name evidence="1" type="ORF">ID160_18555</name>
</gene>
<comment type="caution">
    <text evidence="1">The sequence shown here is derived from an EMBL/GenBank/DDBJ whole genome shotgun (WGS) entry which is preliminary data.</text>
</comment>
<name>A0A8I0G7E2_CITBR</name>
<proteinExistence type="predicted"/>
<dbReference type="AlphaFoldDB" id="A0A8I0G7E2"/>
<dbReference type="Gene3D" id="2.40.10.120">
    <property type="match status" value="1"/>
</dbReference>
<dbReference type="InterPro" id="IPR009003">
    <property type="entry name" value="Peptidase_S1_PA"/>
</dbReference>
<evidence type="ECO:0000313" key="2">
    <source>
        <dbReference type="Proteomes" id="UP000605024"/>
    </source>
</evidence>
<dbReference type="Pfam" id="PF13365">
    <property type="entry name" value="Trypsin_2"/>
    <property type="match status" value="1"/>
</dbReference>
<evidence type="ECO:0000313" key="1">
    <source>
        <dbReference type="EMBL" id="MBD3124674.1"/>
    </source>
</evidence>
<protein>
    <submittedName>
        <fullName evidence="1">Trypsin-like peptidase domain-containing protein</fullName>
    </submittedName>
</protein>
<dbReference type="EMBL" id="JACXSK010000012">
    <property type="protein sequence ID" value="MBD3124674.1"/>
    <property type="molecule type" value="Genomic_DNA"/>
</dbReference>
<accession>A0A8I0G7E2</accession>
<reference evidence="1" key="1">
    <citation type="submission" date="2020-09" db="EMBL/GenBank/DDBJ databases">
        <title>Characterization of IncC plasmids in Enterobacterales of food-producing animals originating from China.</title>
        <authorList>
            <person name="Zhang Y."/>
            <person name="Lei C.-W."/>
        </authorList>
    </citation>
    <scope>NUCLEOTIDE SEQUENCE</scope>
    <source>
        <strain evidence="1">CC1</strain>
    </source>
</reference>
<dbReference type="Proteomes" id="UP000605024">
    <property type="component" value="Unassembled WGS sequence"/>
</dbReference>
<sequence>MTLQKSDFHETYVRAAGAVAFVAIVDTNGDEGIGSAFHIGDGIFVTARHVVEGVTIKEIATTKSAHLTEEAGGKMAPPRRLQIVDGPYFGPDGLDVAVFRVELGTMPLPAITVSQHTDYSFGENDLVLSDILVVGYPPIPFTTVPNQVVTLGQINAVVRVHHSPSLHFIASAMARGGFSGGVALDQSGVALALVTESLGQGDMPLETGYMSLLSIEPAVDLAAEKFKFSTHGGYPGRYSDTLFAVKFSDPSGRSLSSFIYDASLYIYDDDRDVFVEINCADEARMAEAVATFDNITPLTRHDIGDGAVLYTPIENPSAELLLEAGEAVAALFESFGYKRMALERSQWQLKSKR</sequence>
<dbReference type="RefSeq" id="WP_049254780.1">
    <property type="nucleotide sequence ID" value="NZ_JACXSK010000012.1"/>
</dbReference>